<dbReference type="Proteomes" id="UP000242450">
    <property type="component" value="Chromosome 29"/>
</dbReference>
<dbReference type="InterPro" id="IPR001810">
    <property type="entry name" value="F-box_dom"/>
</dbReference>
<keyword evidence="7" id="KW-1185">Reference proteome</keyword>
<dbReference type="SUPFAM" id="SSF81383">
    <property type="entry name" value="F-box domain"/>
    <property type="match status" value="1"/>
</dbReference>
<dbReference type="InterPro" id="IPR022441">
    <property type="entry name" value="Para_beta_helix_rpt-2"/>
</dbReference>
<dbReference type="Pfam" id="PF00646">
    <property type="entry name" value="F-box"/>
    <property type="match status" value="1"/>
</dbReference>
<dbReference type="SUPFAM" id="SSF51126">
    <property type="entry name" value="Pectin lyase-like"/>
    <property type="match status" value="4"/>
</dbReference>
<evidence type="ECO:0000256" key="1">
    <source>
        <dbReference type="ARBA" id="ARBA00004906"/>
    </source>
</evidence>
<feature type="compositionally biased region" description="Low complexity" evidence="4">
    <location>
        <begin position="347"/>
        <end position="357"/>
    </location>
</feature>
<dbReference type="AlphaFoldDB" id="A0A212C591"/>
<comment type="pathway">
    <text evidence="1">Protein modification; protein ubiquitination.</text>
</comment>
<gene>
    <name evidence="6" type="ORF">Celaphus_00018442</name>
</gene>
<dbReference type="PROSITE" id="PS50181">
    <property type="entry name" value="FBOX"/>
    <property type="match status" value="1"/>
</dbReference>
<dbReference type="CDD" id="cd22090">
    <property type="entry name" value="F-box_FBXO10"/>
    <property type="match status" value="1"/>
</dbReference>
<evidence type="ECO:0000313" key="7">
    <source>
        <dbReference type="Proteomes" id="UP000242450"/>
    </source>
</evidence>
<dbReference type="Gene3D" id="1.20.1280.50">
    <property type="match status" value="1"/>
</dbReference>
<keyword evidence="2" id="KW-0677">Repeat</keyword>
<dbReference type="InterPro" id="IPR036047">
    <property type="entry name" value="F-box-like_dom_sf"/>
</dbReference>
<organism evidence="6 7">
    <name type="scientific">Cervus elaphus hippelaphus</name>
    <name type="common">European red deer</name>
    <dbReference type="NCBI Taxonomy" id="46360"/>
    <lineage>
        <taxon>Eukaryota</taxon>
        <taxon>Metazoa</taxon>
        <taxon>Chordata</taxon>
        <taxon>Craniata</taxon>
        <taxon>Vertebrata</taxon>
        <taxon>Euteleostomi</taxon>
        <taxon>Mammalia</taxon>
        <taxon>Eutheria</taxon>
        <taxon>Laurasiatheria</taxon>
        <taxon>Artiodactyla</taxon>
        <taxon>Ruminantia</taxon>
        <taxon>Pecora</taxon>
        <taxon>Cervidae</taxon>
        <taxon>Cervinae</taxon>
        <taxon>Cervus</taxon>
    </lineage>
</organism>
<dbReference type="InterPro" id="IPR011050">
    <property type="entry name" value="Pectin_lyase_fold/virulence"/>
</dbReference>
<name>A0A212C591_CEREH</name>
<dbReference type="NCBIfam" id="TIGR03804">
    <property type="entry name" value="para_beta_helix"/>
    <property type="match status" value="1"/>
</dbReference>
<feature type="region of interest" description="Disordered" evidence="4">
    <location>
        <begin position="312"/>
        <end position="365"/>
    </location>
</feature>
<dbReference type="GO" id="GO:0042981">
    <property type="term" value="P:regulation of apoptotic process"/>
    <property type="evidence" value="ECO:0007669"/>
    <property type="project" value="TreeGrafter"/>
</dbReference>
<dbReference type="InterPro" id="IPR006626">
    <property type="entry name" value="PbH1"/>
</dbReference>
<evidence type="ECO:0000313" key="6">
    <source>
        <dbReference type="EMBL" id="OWK01138.1"/>
    </source>
</evidence>
<accession>A0A212C591</accession>
<feature type="domain" description="F-box" evidence="5">
    <location>
        <begin position="1"/>
        <end position="48"/>
    </location>
</feature>
<dbReference type="InterPro" id="IPR006633">
    <property type="entry name" value="Carb-bd_sugar_hydrolysis-dom"/>
</dbReference>
<dbReference type="PANTHER" id="PTHR22990">
    <property type="entry name" value="F-BOX ONLY PROTEIN"/>
    <property type="match status" value="1"/>
</dbReference>
<dbReference type="InterPro" id="IPR012334">
    <property type="entry name" value="Pectin_lyas_fold"/>
</dbReference>
<evidence type="ECO:0000259" key="5">
    <source>
        <dbReference type="PROSITE" id="PS50181"/>
    </source>
</evidence>
<dbReference type="InterPro" id="IPR039448">
    <property type="entry name" value="Beta_helix"/>
</dbReference>
<dbReference type="SMART" id="SM00256">
    <property type="entry name" value="FBOX"/>
    <property type="match status" value="1"/>
</dbReference>
<sequence>MEAGGLPLELWRMILAYLPLPDLGRCSLVCRAWRELILSLDRTRWRQLYLGCAECRHPNWPNQPDVEPESWREAFKQHYLASKTWTKNAAILETSVCFSLFRRRRTRRTLSVGPGHEFHSLGSALAMSSLFDRILLFPGLHEEQGEIILKVPVEIVGHGKLGEVALLASIDQQCSTTRLCNLVFMPAWFSPFMFKTTSGHVQFDNCNFENGHIQVHGPGTCQVKFCSFKNTHVFLHNVPLCVLENCEFVGSENNSVTVEGHPSSENNWAYTHLLGLIRSSPGVLPTEDSDSLMPLDLESRDQAWSPRTCGIVIEDSQSPTSPATGSPRAGSREAEVGSNGERVAQTPDSSDGGLSPSGEDEDEDQLTYRLSYQVQGPRPVLGGSFLGPPLPGASIQLPSCLVLNSLRQELQKDREAMALASSVQGCLIRKCLFRDGKGGVFVCSYGRAKMEGNIFLNLTYAVRCIHSSKIIMLRNHIHHCRASGIFLRLEGGGLIAGNDICHNAEAGVDIRKKSNPLILCNQIHHGLRSGIVVLGNGKGIIRNNQIFSNKEAGIYILYHGNPVVSRNHIFKGHAAGIAVSESGRGLITENVIRENQWGGVDIRRGGVPVLRSNLICFGYSDGVVVGDEGKGLLEGNTVYGESRPPRAWKMQVPSAGSPCPPHLLSWLHSSGKAFPPGLVSSDPGATCASSPPTASGLYIQSSEALHVVTNVIHANRGRGVTVAQSSQLTRVANNSISCNRQSGVKIEAQCKVELRGNGIYDNRGHGIITKGDSTVMENDIIGNRGSGLQLLPTSDTKVFPWLRTSPQGVTSSGCLSQVIKNRIHSFRASGIAVQGHAKALVQENTIFQGKTNKTIFQQSLSNQECFIQNNRFLVFKK</sequence>
<protein>
    <recommendedName>
        <fullName evidence="5">F-box domain-containing protein</fullName>
    </recommendedName>
</protein>
<dbReference type="InterPro" id="IPR051550">
    <property type="entry name" value="SCF-Subunits/Alg-Epimerases"/>
</dbReference>
<feature type="compositionally biased region" description="Polar residues" evidence="4">
    <location>
        <begin position="315"/>
        <end position="324"/>
    </location>
</feature>
<keyword evidence="3" id="KW-0833">Ubl conjugation pathway</keyword>
<dbReference type="SMART" id="SM00722">
    <property type="entry name" value="CASH"/>
    <property type="match status" value="1"/>
</dbReference>
<reference evidence="6 7" key="1">
    <citation type="journal article" date="2018" name="Mol. Genet. Genomics">
        <title>The red deer Cervus elaphus genome CerEla1.0: sequencing, annotating, genes, and chromosomes.</title>
        <authorList>
            <person name="Bana N.A."/>
            <person name="Nyiri A."/>
            <person name="Nagy J."/>
            <person name="Frank K."/>
            <person name="Nagy T."/>
            <person name="Steger V."/>
            <person name="Schiller M."/>
            <person name="Lakatos P."/>
            <person name="Sugar L."/>
            <person name="Horn P."/>
            <person name="Barta E."/>
            <person name="Orosz L."/>
        </authorList>
    </citation>
    <scope>NUCLEOTIDE SEQUENCE [LARGE SCALE GENOMIC DNA]</scope>
    <source>
        <strain evidence="6">Hungarian</strain>
    </source>
</reference>
<dbReference type="FunFam" id="1.20.1280.50:FF:000009">
    <property type="entry name" value="F-box only protein 10"/>
    <property type="match status" value="1"/>
</dbReference>
<comment type="caution">
    <text evidence="6">The sequence shown here is derived from an EMBL/GenBank/DDBJ whole genome shotgun (WGS) entry which is preliminary data.</text>
</comment>
<dbReference type="FunFam" id="2.160.20.10:FF:000066">
    <property type="entry name" value="F-box protein 10"/>
    <property type="match status" value="1"/>
</dbReference>
<dbReference type="GO" id="GO:0006511">
    <property type="term" value="P:ubiquitin-dependent protein catabolic process"/>
    <property type="evidence" value="ECO:0007669"/>
    <property type="project" value="TreeGrafter"/>
</dbReference>
<dbReference type="PANTHER" id="PTHR22990:SF15">
    <property type="entry name" value="F-BOX ONLY PROTEIN 10"/>
    <property type="match status" value="1"/>
</dbReference>
<dbReference type="OrthoDB" id="427974at2759"/>
<proteinExistence type="predicted"/>
<evidence type="ECO:0000256" key="3">
    <source>
        <dbReference type="ARBA" id="ARBA00022786"/>
    </source>
</evidence>
<dbReference type="EMBL" id="MKHE01000029">
    <property type="protein sequence ID" value="OWK01138.1"/>
    <property type="molecule type" value="Genomic_DNA"/>
</dbReference>
<dbReference type="Gene3D" id="2.160.20.10">
    <property type="entry name" value="Single-stranded right-handed beta-helix, Pectin lyase-like"/>
    <property type="match status" value="2"/>
</dbReference>
<dbReference type="SMART" id="SM00710">
    <property type="entry name" value="PbH1"/>
    <property type="match status" value="14"/>
</dbReference>
<evidence type="ECO:0000256" key="2">
    <source>
        <dbReference type="ARBA" id="ARBA00022737"/>
    </source>
</evidence>
<evidence type="ECO:0000256" key="4">
    <source>
        <dbReference type="SAM" id="MobiDB-lite"/>
    </source>
</evidence>
<dbReference type="Pfam" id="PF13229">
    <property type="entry name" value="Beta_helix"/>
    <property type="match status" value="2"/>
</dbReference>